<keyword evidence="8" id="KW-1185">Reference proteome</keyword>
<evidence type="ECO:0000256" key="3">
    <source>
        <dbReference type="ARBA" id="ARBA00022801"/>
    </source>
</evidence>
<evidence type="ECO:0000256" key="2">
    <source>
        <dbReference type="ARBA" id="ARBA00022729"/>
    </source>
</evidence>
<dbReference type="PROSITE" id="PS51257">
    <property type="entry name" value="PROKAR_LIPOPROTEIN"/>
    <property type="match status" value="1"/>
</dbReference>
<dbReference type="GO" id="GO:0016787">
    <property type="term" value="F:hydrolase activity"/>
    <property type="evidence" value="ECO:0007669"/>
    <property type="project" value="UniProtKB-KW"/>
</dbReference>
<keyword evidence="2 4" id="KW-0732">Signal</keyword>
<comment type="caution">
    <text evidence="7">The sequence shown here is derived from an EMBL/GenBank/DDBJ whole genome shotgun (WGS) entry which is preliminary data.</text>
</comment>
<dbReference type="RefSeq" id="WP_345441974.1">
    <property type="nucleotide sequence ID" value="NZ_BAABKO010000007.1"/>
</dbReference>
<feature type="domain" description="AB hydrolase-1" evidence="5">
    <location>
        <begin position="107"/>
        <end position="285"/>
    </location>
</feature>
<feature type="domain" description="Peptidase S33 tripeptidyl aminopeptidase-like C-terminal" evidence="6">
    <location>
        <begin position="416"/>
        <end position="515"/>
    </location>
</feature>
<dbReference type="InterPro" id="IPR000073">
    <property type="entry name" value="AB_hydrolase_1"/>
</dbReference>
<dbReference type="InterPro" id="IPR029058">
    <property type="entry name" value="AB_hydrolase_fold"/>
</dbReference>
<organism evidence="7 8">
    <name type="scientific">Microbacterium gilvum</name>
    <dbReference type="NCBI Taxonomy" id="1336204"/>
    <lineage>
        <taxon>Bacteria</taxon>
        <taxon>Bacillati</taxon>
        <taxon>Actinomycetota</taxon>
        <taxon>Actinomycetes</taxon>
        <taxon>Micrococcales</taxon>
        <taxon>Microbacteriaceae</taxon>
        <taxon>Microbacterium</taxon>
    </lineage>
</organism>
<dbReference type="Gene3D" id="3.40.50.1820">
    <property type="entry name" value="alpha/beta hydrolase"/>
    <property type="match status" value="1"/>
</dbReference>
<gene>
    <name evidence="7" type="ORF">GCM10023351_33740</name>
</gene>
<dbReference type="InterPro" id="IPR013595">
    <property type="entry name" value="Pept_S33_TAP-like_C"/>
</dbReference>
<accession>A0ABP9AT10</accession>
<feature type="signal peptide" evidence="4">
    <location>
        <begin position="1"/>
        <end position="21"/>
    </location>
</feature>
<dbReference type="PANTHER" id="PTHR43248">
    <property type="entry name" value="2-SUCCINYL-6-HYDROXY-2,4-CYCLOHEXADIENE-1-CARBOXYLATE SYNTHASE"/>
    <property type="match status" value="1"/>
</dbReference>
<feature type="chain" id="PRO_5045982429" evidence="4">
    <location>
        <begin position="22"/>
        <end position="516"/>
    </location>
</feature>
<name>A0ABP9AT10_9MICO</name>
<dbReference type="Pfam" id="PF00561">
    <property type="entry name" value="Abhydrolase_1"/>
    <property type="match status" value="1"/>
</dbReference>
<evidence type="ECO:0000256" key="4">
    <source>
        <dbReference type="SAM" id="SignalP"/>
    </source>
</evidence>
<evidence type="ECO:0000256" key="1">
    <source>
        <dbReference type="ARBA" id="ARBA00010088"/>
    </source>
</evidence>
<dbReference type="PANTHER" id="PTHR43248:SF29">
    <property type="entry name" value="TRIPEPTIDYL AMINOPEPTIDASE"/>
    <property type="match status" value="1"/>
</dbReference>
<comment type="similarity">
    <text evidence="1">Belongs to the peptidase S33 family.</text>
</comment>
<proteinExistence type="inferred from homology"/>
<evidence type="ECO:0000259" key="6">
    <source>
        <dbReference type="Pfam" id="PF08386"/>
    </source>
</evidence>
<protein>
    <submittedName>
        <fullName evidence="7">Alpha/beta hydrolase</fullName>
    </submittedName>
</protein>
<evidence type="ECO:0000313" key="8">
    <source>
        <dbReference type="Proteomes" id="UP001501645"/>
    </source>
</evidence>
<sequence length="516" mass="53742">MIARTPLVRRLAVAVAGVAVAATALSGCVSALIPDGATTTGTEPVLDGVPDELLPIYDQRLEWEACGSGFECSTVTAPLDWDDLDAGEIDLAIIRQPALSGTSQGSIVTNPGGPGASGIDPVLQGYAAGTPLQEEFDIVGWDPRGVGDSTAVRCFDADEMDAYLYDVPAGTRGSDEWQADLEARAEGFANACDANSDGILEFITTEQSSRDLDLIRAVLGETELDYIGYSYGTFLGATYAKNFPERTGRLVLDGAIDPSASGEDVGLTQAIGFESALRTYMQACVDGTTGADCPFTGTVDDAMGDLSALLSAVDANPLAAADGRVVGADTVMTGIIAALYNEANWMYLTQALAEALEGDPATALFLADFYNGRDAGGGYADNSTEAFNAYNCMDYPAESEEASAAVEQRIAEEAPTIAPYWSGASVCAYWPFEPTGTRGEIAADGAAPILVIGTTGDPATPYEWAVSLADQLASGVLLTYEGEGHTAYNGVSDCVNETVEAFFLDGTVPEDGRVCS</sequence>
<keyword evidence="3 7" id="KW-0378">Hydrolase</keyword>
<dbReference type="Pfam" id="PF08386">
    <property type="entry name" value="Abhydrolase_4"/>
    <property type="match status" value="1"/>
</dbReference>
<evidence type="ECO:0000259" key="5">
    <source>
        <dbReference type="Pfam" id="PF00561"/>
    </source>
</evidence>
<dbReference type="InterPro" id="IPR051601">
    <property type="entry name" value="Serine_prot/Carboxylest_S33"/>
</dbReference>
<reference evidence="8" key="1">
    <citation type="journal article" date="2019" name="Int. J. Syst. Evol. Microbiol.">
        <title>The Global Catalogue of Microorganisms (GCM) 10K type strain sequencing project: providing services to taxonomists for standard genome sequencing and annotation.</title>
        <authorList>
            <consortium name="The Broad Institute Genomics Platform"/>
            <consortium name="The Broad Institute Genome Sequencing Center for Infectious Disease"/>
            <person name="Wu L."/>
            <person name="Ma J."/>
        </authorList>
    </citation>
    <scope>NUCLEOTIDE SEQUENCE [LARGE SCALE GENOMIC DNA]</scope>
    <source>
        <strain evidence="8">JCM 18537</strain>
    </source>
</reference>
<dbReference type="Proteomes" id="UP001501645">
    <property type="component" value="Unassembled WGS sequence"/>
</dbReference>
<dbReference type="SUPFAM" id="SSF53474">
    <property type="entry name" value="alpha/beta-Hydrolases"/>
    <property type="match status" value="1"/>
</dbReference>
<evidence type="ECO:0000313" key="7">
    <source>
        <dbReference type="EMBL" id="GAA4785249.1"/>
    </source>
</evidence>
<dbReference type="EMBL" id="BAABKO010000007">
    <property type="protein sequence ID" value="GAA4785249.1"/>
    <property type="molecule type" value="Genomic_DNA"/>
</dbReference>